<dbReference type="Proteomes" id="UP001310022">
    <property type="component" value="Unassembled WGS sequence"/>
</dbReference>
<evidence type="ECO:0000313" key="1">
    <source>
        <dbReference type="EMBL" id="GJM65107.1"/>
    </source>
</evidence>
<protein>
    <submittedName>
        <fullName evidence="1">Uncharacterized protein</fullName>
    </submittedName>
</protein>
<gene>
    <name evidence="1" type="ORF">PEDI_56590</name>
</gene>
<reference evidence="1 2" key="1">
    <citation type="submission" date="2021-12" db="EMBL/GenBank/DDBJ databases">
        <title>Genome sequencing of bacteria with rrn-lacking chromosome and rrn-plasmid.</title>
        <authorList>
            <person name="Anda M."/>
            <person name="Iwasaki W."/>
        </authorList>
    </citation>
    <scope>NUCLEOTIDE SEQUENCE [LARGE SCALE GENOMIC DNA]</scope>
    <source>
        <strain evidence="1 2">NBRC 15940</strain>
    </source>
</reference>
<dbReference type="EMBL" id="BQKE01000014">
    <property type="protein sequence ID" value="GJM65107.1"/>
    <property type="molecule type" value="Genomic_DNA"/>
</dbReference>
<evidence type="ECO:0000313" key="2">
    <source>
        <dbReference type="Proteomes" id="UP001310022"/>
    </source>
</evidence>
<name>A0AAN4W4Q5_9BACT</name>
<sequence length="239" mass="26509">MKKIVLAAMMMIVGLTTGYSQEQEIDPSKPTNLYSGAGIELGAVGKDKVARLSAMFSWNPKNLLLSELPFKVSPEGKMQAGNLRLRYFNVPYLDYSKTFGAFGLSVDAFIPVGNADGGRITVAPGAVLGLIASEKFSMFPIASYLYTSKSRFQKIEGDHEMHGAQFELMMVYSSGNFYARTSPKYKLYDFKSGTESCSVDLMFGWTVGKHWIGAYAKKEFGKGKICPQNELSLIYTFYF</sequence>
<keyword evidence="2" id="KW-1185">Reference proteome</keyword>
<comment type="caution">
    <text evidence="1">The sequence shown here is derived from an EMBL/GenBank/DDBJ whole genome shotgun (WGS) entry which is preliminary data.</text>
</comment>
<dbReference type="RefSeq" id="WP_338240155.1">
    <property type="nucleotide sequence ID" value="NZ_BQKE01000014.1"/>
</dbReference>
<accession>A0AAN4W4Q5</accession>
<proteinExistence type="predicted"/>
<organism evidence="1 2">
    <name type="scientific">Persicobacter diffluens</name>
    <dbReference type="NCBI Taxonomy" id="981"/>
    <lineage>
        <taxon>Bacteria</taxon>
        <taxon>Pseudomonadati</taxon>
        <taxon>Bacteroidota</taxon>
        <taxon>Cytophagia</taxon>
        <taxon>Cytophagales</taxon>
        <taxon>Persicobacteraceae</taxon>
        <taxon>Persicobacter</taxon>
    </lineage>
</organism>
<dbReference type="AlphaFoldDB" id="A0AAN4W4Q5"/>